<dbReference type="GO" id="GO:0003755">
    <property type="term" value="F:peptidyl-prolyl cis-trans isomerase activity"/>
    <property type="evidence" value="ECO:0007669"/>
    <property type="project" value="UniProtKB-UniRule"/>
</dbReference>
<keyword evidence="4 5" id="KW-0413">Isomerase</keyword>
<evidence type="ECO:0000256" key="1">
    <source>
        <dbReference type="ARBA" id="ARBA00000971"/>
    </source>
</evidence>
<sequence>MHRRPLIAAALVALLPALAACDKPADDRSADATAPVEPTATAGDDAAVSKAYAELMEMGTGDMTQDRAFLKVYAQRDDVIRRDSGLLYRVIEEGDGATPEPGAMVRVHYRGQFIDGSEFDSSYSRGEPAVFPSDRLIAGWVEALALMQEGDTWELVVPADLGYGAGGKGKIPGGATLVFQVSLLDVVSQPGG</sequence>
<comment type="caution">
    <text evidence="9">The sequence shown here is derived from an EMBL/GenBank/DDBJ whole genome shotgun (WGS) entry which is preliminary data.</text>
</comment>
<keyword evidence="7" id="KW-0732">Signal</keyword>
<evidence type="ECO:0000256" key="3">
    <source>
        <dbReference type="ARBA" id="ARBA00023110"/>
    </source>
</evidence>
<dbReference type="PROSITE" id="PS50059">
    <property type="entry name" value="FKBP_PPIASE"/>
    <property type="match status" value="1"/>
</dbReference>
<dbReference type="PANTHER" id="PTHR43811">
    <property type="entry name" value="FKBP-TYPE PEPTIDYL-PROLYL CIS-TRANS ISOMERASE FKPA"/>
    <property type="match status" value="1"/>
</dbReference>
<dbReference type="Pfam" id="PF00254">
    <property type="entry name" value="FKBP_C"/>
    <property type="match status" value="1"/>
</dbReference>
<dbReference type="InParanoid" id="A0A4R2PIA4"/>
<dbReference type="Gene3D" id="3.10.50.40">
    <property type="match status" value="1"/>
</dbReference>
<dbReference type="OrthoDB" id="9812109at2"/>
<evidence type="ECO:0000313" key="10">
    <source>
        <dbReference type="Proteomes" id="UP000295399"/>
    </source>
</evidence>
<accession>A0A4R2PIA4</accession>
<feature type="domain" description="PPIase FKBP-type" evidence="8">
    <location>
        <begin position="102"/>
        <end position="187"/>
    </location>
</feature>
<keyword evidence="3 5" id="KW-0697">Rotamase</keyword>
<evidence type="ECO:0000256" key="6">
    <source>
        <dbReference type="RuleBase" id="RU003915"/>
    </source>
</evidence>
<reference evidence="9 10" key="1">
    <citation type="submission" date="2019-03" db="EMBL/GenBank/DDBJ databases">
        <title>Genomic Encyclopedia of Type Strains, Phase IV (KMG-IV): sequencing the most valuable type-strain genomes for metagenomic binning, comparative biology and taxonomic classification.</title>
        <authorList>
            <person name="Goeker M."/>
        </authorList>
    </citation>
    <scope>NUCLEOTIDE SEQUENCE [LARGE SCALE GENOMIC DNA]</scope>
    <source>
        <strain evidence="9 10">DSM 2132</strain>
    </source>
</reference>
<dbReference type="InterPro" id="IPR046357">
    <property type="entry name" value="PPIase_dom_sf"/>
</dbReference>
<dbReference type="PROSITE" id="PS51257">
    <property type="entry name" value="PROKAR_LIPOPROTEIN"/>
    <property type="match status" value="1"/>
</dbReference>
<dbReference type="InterPro" id="IPR001179">
    <property type="entry name" value="PPIase_FKBP_dom"/>
</dbReference>
<dbReference type="AlphaFoldDB" id="A0A4R2PIA4"/>
<protein>
    <recommendedName>
        <fullName evidence="6">Peptidyl-prolyl cis-trans isomerase</fullName>
        <ecNumber evidence="6">5.2.1.8</ecNumber>
    </recommendedName>
</protein>
<comment type="catalytic activity">
    <reaction evidence="1 5 6">
        <text>[protein]-peptidylproline (omega=180) = [protein]-peptidylproline (omega=0)</text>
        <dbReference type="Rhea" id="RHEA:16237"/>
        <dbReference type="Rhea" id="RHEA-COMP:10747"/>
        <dbReference type="Rhea" id="RHEA-COMP:10748"/>
        <dbReference type="ChEBI" id="CHEBI:83833"/>
        <dbReference type="ChEBI" id="CHEBI:83834"/>
        <dbReference type="EC" id="5.2.1.8"/>
    </reaction>
</comment>
<dbReference type="SUPFAM" id="SSF54534">
    <property type="entry name" value="FKBP-like"/>
    <property type="match status" value="1"/>
</dbReference>
<feature type="chain" id="PRO_5020829893" description="Peptidyl-prolyl cis-trans isomerase" evidence="7">
    <location>
        <begin position="20"/>
        <end position="192"/>
    </location>
</feature>
<evidence type="ECO:0000259" key="8">
    <source>
        <dbReference type="PROSITE" id="PS50059"/>
    </source>
</evidence>
<evidence type="ECO:0000313" key="9">
    <source>
        <dbReference type="EMBL" id="TCP35189.1"/>
    </source>
</evidence>
<name>A0A4R2PIA4_RHOSA</name>
<evidence type="ECO:0000256" key="7">
    <source>
        <dbReference type="SAM" id="SignalP"/>
    </source>
</evidence>
<keyword evidence="10" id="KW-1185">Reference proteome</keyword>
<dbReference type="EMBL" id="SLXO01000004">
    <property type="protein sequence ID" value="TCP35189.1"/>
    <property type="molecule type" value="Genomic_DNA"/>
</dbReference>
<gene>
    <name evidence="9" type="ORF">EV659_10439</name>
</gene>
<dbReference type="PANTHER" id="PTHR43811:SF19">
    <property type="entry name" value="39 KDA FK506-BINDING NUCLEAR PROTEIN"/>
    <property type="match status" value="1"/>
</dbReference>
<dbReference type="Proteomes" id="UP000295399">
    <property type="component" value="Unassembled WGS sequence"/>
</dbReference>
<evidence type="ECO:0000256" key="5">
    <source>
        <dbReference type="PROSITE-ProRule" id="PRU00277"/>
    </source>
</evidence>
<dbReference type="FunCoup" id="A0A4R2PIA4">
    <property type="interactions" value="405"/>
</dbReference>
<proteinExistence type="inferred from homology"/>
<dbReference type="RefSeq" id="WP_132708097.1">
    <property type="nucleotide sequence ID" value="NZ_JACIGF010000004.1"/>
</dbReference>
<feature type="signal peptide" evidence="7">
    <location>
        <begin position="1"/>
        <end position="19"/>
    </location>
</feature>
<comment type="similarity">
    <text evidence="2 6">Belongs to the FKBP-type PPIase family.</text>
</comment>
<dbReference type="EC" id="5.2.1.8" evidence="6"/>
<evidence type="ECO:0000256" key="2">
    <source>
        <dbReference type="ARBA" id="ARBA00006577"/>
    </source>
</evidence>
<organism evidence="9 10">
    <name type="scientific">Rhodothalassium salexigens DSM 2132</name>
    <dbReference type="NCBI Taxonomy" id="1188247"/>
    <lineage>
        <taxon>Bacteria</taxon>
        <taxon>Pseudomonadati</taxon>
        <taxon>Pseudomonadota</taxon>
        <taxon>Alphaproteobacteria</taxon>
        <taxon>Rhodothalassiales</taxon>
        <taxon>Rhodothalassiaceae</taxon>
        <taxon>Rhodothalassium</taxon>
    </lineage>
</organism>
<evidence type="ECO:0000256" key="4">
    <source>
        <dbReference type="ARBA" id="ARBA00023235"/>
    </source>
</evidence>